<accession>A0A7M5V7V8</accession>
<dbReference type="AlphaFoldDB" id="A0A7M5V7V8"/>
<evidence type="ECO:0000313" key="1">
    <source>
        <dbReference type="EnsemblMetazoa" id="CLYHEMP011121.1"/>
    </source>
</evidence>
<dbReference type="Pfam" id="PF05380">
    <property type="entry name" value="Peptidase_A17"/>
    <property type="match status" value="1"/>
</dbReference>
<dbReference type="PANTHER" id="PTHR47331">
    <property type="entry name" value="PHD-TYPE DOMAIN-CONTAINING PROTEIN"/>
    <property type="match status" value="1"/>
</dbReference>
<name>A0A7M5V7V8_9CNID</name>
<dbReference type="EnsemblMetazoa" id="CLYHEMT011121.1">
    <property type="protein sequence ID" value="CLYHEMP011121.1"/>
    <property type="gene ID" value="CLYHEMG011121"/>
</dbReference>
<dbReference type="Proteomes" id="UP000594262">
    <property type="component" value="Unplaced"/>
</dbReference>
<protein>
    <submittedName>
        <fullName evidence="1">Uncharacterized protein</fullName>
    </submittedName>
</protein>
<organism evidence="1 2">
    <name type="scientific">Clytia hemisphaerica</name>
    <dbReference type="NCBI Taxonomy" id="252671"/>
    <lineage>
        <taxon>Eukaryota</taxon>
        <taxon>Metazoa</taxon>
        <taxon>Cnidaria</taxon>
        <taxon>Hydrozoa</taxon>
        <taxon>Hydroidolina</taxon>
        <taxon>Leptothecata</taxon>
        <taxon>Obeliida</taxon>
        <taxon>Clytiidae</taxon>
        <taxon>Clytia</taxon>
    </lineage>
</organism>
<dbReference type="InterPro" id="IPR008042">
    <property type="entry name" value="Retrotrans_Pao"/>
</dbReference>
<dbReference type="PANTHER" id="PTHR47331:SF1">
    <property type="entry name" value="GAG-LIKE PROTEIN"/>
    <property type="match status" value="1"/>
</dbReference>
<reference evidence="1" key="1">
    <citation type="submission" date="2021-01" db="UniProtKB">
        <authorList>
            <consortium name="EnsemblMetazoa"/>
        </authorList>
    </citation>
    <scope>IDENTIFICATION</scope>
</reference>
<keyword evidence="2" id="KW-1185">Reference proteome</keyword>
<sequence length="159" mass="18200">IPSNLTRRQCASKVAELFDLTGKVSPLIASMKIDLQDLVQRQLNWDDIIPDNLRSIWESNFDMMKEIGDLRFNRAIVPEDAIDLKMDTLDFGDASHSMVCVSIYGRFLRRNGEYSFFIESHLFSFVLLFHSVPCDTSVSQFSCGMSFVLKFIFVNNVSL</sequence>
<evidence type="ECO:0000313" key="2">
    <source>
        <dbReference type="Proteomes" id="UP000594262"/>
    </source>
</evidence>
<proteinExistence type="predicted"/>
<dbReference type="OrthoDB" id="5985737at2759"/>